<feature type="compositionally biased region" description="Basic residues" evidence="1">
    <location>
        <begin position="455"/>
        <end position="468"/>
    </location>
</feature>
<evidence type="ECO:0000256" key="1">
    <source>
        <dbReference type="SAM" id="MobiDB-lite"/>
    </source>
</evidence>
<dbReference type="SUPFAM" id="SSF51045">
    <property type="entry name" value="WW domain"/>
    <property type="match status" value="1"/>
</dbReference>
<dbReference type="EMBL" id="CAMKVN010000172">
    <property type="protein sequence ID" value="CAI2164697.1"/>
    <property type="molecule type" value="Genomic_DNA"/>
</dbReference>
<dbReference type="Proteomes" id="UP001153678">
    <property type="component" value="Unassembled WGS sequence"/>
</dbReference>
<sequence>MASDLPQGWEQRIDNQTKQSYYVNIITNEKTTHDPRLPLYPTPTPRNHFSLPKPGHTPVLSQQSSTPQSVPYQSNTLPNPLNTANRSTPAVSYLNNANLPSQSSPQQAEGLISASQHCTSSLLEQPYSPPQKNNIVAPHKPVTYHANGVYTQQNVTYQPQTIQTIGGQARNVVYVQPQQPAQKVYVQQGGNQVAYNVMSNQQQQPTQKIYVQQGGNQVPYIGASNHQQPTQMGYVQQGGNQITYNVVSNQQQQPTQKVYVQQGRTQVAYNLAYNVVTNKQNNSYPIVNSSAVVGSKAPAVVSQNPQNTMILTGQQHNATTQQINTIPQTTGINVQGQQVNLKVLDPKTYSNLFSSNQYNQNLVIVGNNAINQPQQIAIQQGSQANAVQLQQLNNSLQTSAILNQQKQLQQLLRPAGNQILHQRPAGPTHPFSGVVRPSRTQIPLQQVNTSNAPHAHGKKPSKPGKPHKPTNNPNKPAKQNNQAQQQTQDVAQDAAQDNATQNQNEQNEGEQEAYEQNYKSYQEYEDGIDLNSITGDGGGLDMSSILGGGGGGGFDINSILGGGDDGESLAHSMIMNSITESMSSMDIMNNI</sequence>
<dbReference type="Gene3D" id="2.20.70.10">
    <property type="match status" value="1"/>
</dbReference>
<dbReference type="Pfam" id="PF00397">
    <property type="entry name" value="WW"/>
    <property type="match status" value="1"/>
</dbReference>
<feature type="region of interest" description="Disordered" evidence="1">
    <location>
        <begin position="448"/>
        <end position="514"/>
    </location>
</feature>
<organism evidence="3 4">
    <name type="scientific">Funneliformis geosporum</name>
    <dbReference type="NCBI Taxonomy" id="1117311"/>
    <lineage>
        <taxon>Eukaryota</taxon>
        <taxon>Fungi</taxon>
        <taxon>Fungi incertae sedis</taxon>
        <taxon>Mucoromycota</taxon>
        <taxon>Glomeromycotina</taxon>
        <taxon>Glomeromycetes</taxon>
        <taxon>Glomerales</taxon>
        <taxon>Glomeraceae</taxon>
        <taxon>Funneliformis</taxon>
    </lineage>
</organism>
<name>A0A9W4SD55_9GLOM</name>
<dbReference type="SMART" id="SM00456">
    <property type="entry name" value="WW"/>
    <property type="match status" value="1"/>
</dbReference>
<comment type="caution">
    <text evidence="3">The sequence shown here is derived from an EMBL/GenBank/DDBJ whole genome shotgun (WGS) entry which is preliminary data.</text>
</comment>
<feature type="region of interest" description="Disordered" evidence="1">
    <location>
        <begin position="32"/>
        <end position="88"/>
    </location>
</feature>
<feature type="compositionally biased region" description="Polar residues" evidence="1">
    <location>
        <begin position="59"/>
        <end position="88"/>
    </location>
</feature>
<proteinExistence type="predicted"/>
<accession>A0A9W4SD55</accession>
<dbReference type="AlphaFoldDB" id="A0A9W4SD55"/>
<feature type="compositionally biased region" description="Low complexity" evidence="1">
    <location>
        <begin position="469"/>
        <end position="506"/>
    </location>
</feature>
<evidence type="ECO:0000313" key="4">
    <source>
        <dbReference type="Proteomes" id="UP001153678"/>
    </source>
</evidence>
<reference evidence="3" key="1">
    <citation type="submission" date="2022-08" db="EMBL/GenBank/DDBJ databases">
        <authorList>
            <person name="Kallberg Y."/>
            <person name="Tangrot J."/>
            <person name="Rosling A."/>
        </authorList>
    </citation>
    <scope>NUCLEOTIDE SEQUENCE</scope>
    <source>
        <strain evidence="3">Wild A</strain>
    </source>
</reference>
<evidence type="ECO:0000259" key="2">
    <source>
        <dbReference type="PROSITE" id="PS50020"/>
    </source>
</evidence>
<dbReference type="PROSITE" id="PS50020">
    <property type="entry name" value="WW_DOMAIN_2"/>
    <property type="match status" value="1"/>
</dbReference>
<keyword evidence="4" id="KW-1185">Reference proteome</keyword>
<dbReference type="InterPro" id="IPR036020">
    <property type="entry name" value="WW_dom_sf"/>
</dbReference>
<protein>
    <submittedName>
        <fullName evidence="3">16741_t:CDS:1</fullName>
    </submittedName>
</protein>
<dbReference type="OrthoDB" id="10536054at2759"/>
<feature type="domain" description="WW" evidence="2">
    <location>
        <begin position="3"/>
        <end position="37"/>
    </location>
</feature>
<evidence type="ECO:0000313" key="3">
    <source>
        <dbReference type="EMBL" id="CAI2164697.1"/>
    </source>
</evidence>
<gene>
    <name evidence="3" type="ORF">FWILDA_LOCUS1696</name>
</gene>
<dbReference type="CDD" id="cd00201">
    <property type="entry name" value="WW"/>
    <property type="match status" value="1"/>
</dbReference>
<dbReference type="InterPro" id="IPR001202">
    <property type="entry name" value="WW_dom"/>
</dbReference>